<evidence type="ECO:0000256" key="1">
    <source>
        <dbReference type="SAM" id="MobiDB-lite"/>
    </source>
</evidence>
<organism evidence="2 3">
    <name type="scientific">Sclerotinia sclerotiorum (strain ATCC 18683 / 1980 / Ss-1)</name>
    <name type="common">White mold</name>
    <name type="synonym">Whetzelinia sclerotiorum</name>
    <dbReference type="NCBI Taxonomy" id="665079"/>
    <lineage>
        <taxon>Eukaryota</taxon>
        <taxon>Fungi</taxon>
        <taxon>Dikarya</taxon>
        <taxon>Ascomycota</taxon>
        <taxon>Pezizomycotina</taxon>
        <taxon>Leotiomycetes</taxon>
        <taxon>Helotiales</taxon>
        <taxon>Sclerotiniaceae</taxon>
        <taxon>Sclerotinia</taxon>
    </lineage>
</organism>
<feature type="compositionally biased region" description="Basic residues" evidence="1">
    <location>
        <begin position="24"/>
        <end position="37"/>
    </location>
</feature>
<feature type="region of interest" description="Disordered" evidence="1">
    <location>
        <begin position="24"/>
        <end position="53"/>
    </location>
</feature>
<dbReference type="KEGG" id="ssl:SS1G_07249"/>
<protein>
    <submittedName>
        <fullName evidence="2">Uncharacterized protein</fullName>
    </submittedName>
</protein>
<accession>A0A1D9Q5T4</accession>
<dbReference type="AlphaFoldDB" id="A0A1D9Q5T4"/>
<evidence type="ECO:0000313" key="3">
    <source>
        <dbReference type="Proteomes" id="UP000177798"/>
    </source>
</evidence>
<dbReference type="RefSeq" id="XP_001591803.1">
    <property type="nucleotide sequence ID" value="XM_001591753.1"/>
</dbReference>
<gene>
    <name evidence="2" type="ORF">sscle_06g050670</name>
</gene>
<sequence>MFDNNGEEVTKYNITNLSGTNIRLQKRKTRSSRRRKVPNQSVEQARLELRNIR</sequence>
<dbReference type="EMBL" id="CP017819">
    <property type="protein sequence ID" value="APA10297.1"/>
    <property type="molecule type" value="Genomic_DNA"/>
</dbReference>
<reference evidence="3" key="1">
    <citation type="journal article" date="2017" name="Genome Biol. Evol.">
        <title>The complete genome sequence of the phytopathogenic fungus Sclerotinia sclerotiorum reveals insights into the genome architecture of broad host range pathogens.</title>
        <authorList>
            <person name="Derbyshire M."/>
            <person name="Denton-Giles M."/>
            <person name="Hegedus D."/>
            <person name="Seifbarghy S."/>
            <person name="Rollins J."/>
            <person name="van Kan J."/>
            <person name="Seidl M.F."/>
            <person name="Faino L."/>
            <person name="Mbengue M."/>
            <person name="Navaud O."/>
            <person name="Raffaele S."/>
            <person name="Hammond-Kosack K."/>
            <person name="Heard S."/>
            <person name="Oliver R."/>
        </authorList>
    </citation>
    <scope>NUCLEOTIDE SEQUENCE [LARGE SCALE GENOMIC DNA]</scope>
    <source>
        <strain evidence="3">ATCC 18683 / 1980 / Ss-1</strain>
    </source>
</reference>
<dbReference type="Proteomes" id="UP000177798">
    <property type="component" value="Chromosome 6"/>
</dbReference>
<dbReference type="VEuPathDB" id="FungiDB:sscle_06g050670"/>
<proteinExistence type="predicted"/>
<name>A0A1D9Q5T4_SCLS1</name>
<evidence type="ECO:0000313" key="2">
    <source>
        <dbReference type="EMBL" id="APA10297.1"/>
    </source>
</evidence>